<keyword evidence="1" id="KW-0479">Metal-binding</keyword>
<feature type="domain" description="SWIM-type" evidence="2">
    <location>
        <begin position="46"/>
        <end position="78"/>
    </location>
</feature>
<dbReference type="RefSeq" id="WP_158206191.1">
    <property type="nucleotide sequence ID" value="NZ_WSZK01000036.1"/>
</dbReference>
<dbReference type="PROSITE" id="PS50966">
    <property type="entry name" value="ZF_SWIM"/>
    <property type="match status" value="1"/>
</dbReference>
<dbReference type="Proteomes" id="UP000451471">
    <property type="component" value="Unassembled WGS sequence"/>
</dbReference>
<evidence type="ECO:0000256" key="1">
    <source>
        <dbReference type="PROSITE-ProRule" id="PRU00325"/>
    </source>
</evidence>
<accession>A0A6B0GXN5</accession>
<keyword evidence="1" id="KW-0862">Zinc</keyword>
<name>A0A6B0GXN5_9EURY</name>
<comment type="caution">
    <text evidence="3">The sequence shown here is derived from an EMBL/GenBank/DDBJ whole genome shotgun (WGS) entry which is preliminary data.</text>
</comment>
<reference evidence="3 4" key="1">
    <citation type="submission" date="2019-12" db="EMBL/GenBank/DDBJ databases">
        <title>Halocatena pleomorpha gen. nov. sp. nov., an extremely halophilic archaeon of family Halobacteriaceae isolated from saltpan soil.</title>
        <authorList>
            <person name="Pal Y."/>
            <person name="Verma A."/>
            <person name="Krishnamurthi S."/>
            <person name="Kumar P."/>
        </authorList>
    </citation>
    <scope>NUCLEOTIDE SEQUENCE [LARGE SCALE GENOMIC DNA]</scope>
    <source>
        <strain evidence="3 4">JCM 16495</strain>
    </source>
</reference>
<protein>
    <recommendedName>
        <fullName evidence="2">SWIM-type domain-containing protein</fullName>
    </recommendedName>
</protein>
<dbReference type="OrthoDB" id="142306at2157"/>
<dbReference type="InterPro" id="IPR007527">
    <property type="entry name" value="Znf_SWIM"/>
</dbReference>
<dbReference type="EMBL" id="WSZK01000036">
    <property type="protein sequence ID" value="MWG36538.1"/>
    <property type="molecule type" value="Genomic_DNA"/>
</dbReference>
<evidence type="ECO:0000313" key="3">
    <source>
        <dbReference type="EMBL" id="MWG36538.1"/>
    </source>
</evidence>
<keyword evidence="1" id="KW-0863">Zinc-finger</keyword>
<keyword evidence="4" id="KW-1185">Reference proteome</keyword>
<dbReference type="AlphaFoldDB" id="A0A6B0GXN5"/>
<dbReference type="Pfam" id="PF04434">
    <property type="entry name" value="SWIM"/>
    <property type="match status" value="1"/>
</dbReference>
<dbReference type="GO" id="GO:0008270">
    <property type="term" value="F:zinc ion binding"/>
    <property type="evidence" value="ECO:0007669"/>
    <property type="project" value="UniProtKB-KW"/>
</dbReference>
<proteinExistence type="predicted"/>
<organism evidence="3 4">
    <name type="scientific">Halomarina oriensis</name>
    <dbReference type="NCBI Taxonomy" id="671145"/>
    <lineage>
        <taxon>Archaea</taxon>
        <taxon>Methanobacteriati</taxon>
        <taxon>Methanobacteriota</taxon>
        <taxon>Stenosarchaea group</taxon>
        <taxon>Halobacteria</taxon>
        <taxon>Halobacteriales</taxon>
        <taxon>Natronomonadaceae</taxon>
        <taxon>Halomarina</taxon>
    </lineage>
</organism>
<gene>
    <name evidence="3" type="ORF">GQS65_18945</name>
</gene>
<evidence type="ECO:0000259" key="2">
    <source>
        <dbReference type="PROSITE" id="PS50966"/>
    </source>
</evidence>
<evidence type="ECO:0000313" key="4">
    <source>
        <dbReference type="Proteomes" id="UP000451471"/>
    </source>
</evidence>
<sequence>MPELATRPDVASGFERRCLAALTSPMRVTDVAPDLYEVASESGNTYTVDVREQVCSCPQSTYRDIRCKHLVRVALVTADSTRPLTPLTLPAR</sequence>